<dbReference type="EMBL" id="JAQRFI010000024">
    <property type="protein sequence ID" value="MDC9589950.1"/>
    <property type="molecule type" value="Genomic_DNA"/>
</dbReference>
<evidence type="ECO:0000313" key="2">
    <source>
        <dbReference type="Proteomes" id="UP001217178"/>
    </source>
</evidence>
<keyword evidence="1" id="KW-0449">Lipoprotein</keyword>
<name>A0ABT5LJJ5_9GAMM</name>
<proteinExistence type="predicted"/>
<sequence length="188" mass="20191">MKKFFLGAVLILVGLISGCDQFKATSINESQLNDYLSKTVHYQKQIGLPNLAKADVTLGNLTSQIGRLDPKKIELSTSAKVQLVTSLGSAHADMKLIIRAKPVFDAGKGAIFLKELEIVNDKTTPESAATSIKTLLPHLKASLSGFFDANPVYVLSQDKSKTEAAASKLAKGLEVKPGILVIDLVKKK</sequence>
<dbReference type="PROSITE" id="PS51257">
    <property type="entry name" value="PROKAR_LIPOPROTEIN"/>
    <property type="match status" value="1"/>
</dbReference>
<dbReference type="NCBIfam" id="NF007894">
    <property type="entry name" value="PRK10598.1"/>
    <property type="match status" value="1"/>
</dbReference>
<dbReference type="Proteomes" id="UP001217178">
    <property type="component" value="Unassembled WGS sequence"/>
</dbReference>
<dbReference type="InterPro" id="IPR010835">
    <property type="entry name" value="DUF1439"/>
</dbReference>
<protein>
    <submittedName>
        <fullName evidence="1">Lipoprotein</fullName>
    </submittedName>
</protein>
<comment type="caution">
    <text evidence="1">The sequence shown here is derived from an EMBL/GenBank/DDBJ whole genome shotgun (WGS) entry which is preliminary data.</text>
</comment>
<organism evidence="1 2">
    <name type="scientific">Xenorhabdus yunnanensis</name>
    <dbReference type="NCBI Taxonomy" id="3025878"/>
    <lineage>
        <taxon>Bacteria</taxon>
        <taxon>Pseudomonadati</taxon>
        <taxon>Pseudomonadota</taxon>
        <taxon>Gammaproteobacteria</taxon>
        <taxon>Enterobacterales</taxon>
        <taxon>Morganellaceae</taxon>
        <taxon>Xenorhabdus</taxon>
    </lineage>
</organism>
<keyword evidence="2" id="KW-1185">Reference proteome</keyword>
<gene>
    <name evidence="1" type="ORF">PSI23_11725</name>
</gene>
<dbReference type="Pfam" id="PF07273">
    <property type="entry name" value="DUF1439"/>
    <property type="match status" value="1"/>
</dbReference>
<reference evidence="1 2" key="1">
    <citation type="submission" date="2023-02" db="EMBL/GenBank/DDBJ databases">
        <title>Entomopathogenic bacteria.</title>
        <authorList>
            <person name="Machado R.A."/>
        </authorList>
    </citation>
    <scope>NUCLEOTIDE SEQUENCE [LARGE SCALE GENOMIC DNA]</scope>
    <source>
        <strain evidence="1 2">XENO-10</strain>
    </source>
</reference>
<dbReference type="RefSeq" id="WP_273555260.1">
    <property type="nucleotide sequence ID" value="NZ_JAQRFI010000024.1"/>
</dbReference>
<accession>A0ABT5LJJ5</accession>
<evidence type="ECO:0000313" key="1">
    <source>
        <dbReference type="EMBL" id="MDC9589950.1"/>
    </source>
</evidence>
<dbReference type="Gene3D" id="3.15.10.40">
    <property type="entry name" value="Uncharacterised protein PF07273, DUF1439"/>
    <property type="match status" value="1"/>
</dbReference>